<feature type="domain" description="Helix-turn-helix" evidence="1">
    <location>
        <begin position="16"/>
        <end position="61"/>
    </location>
</feature>
<evidence type="ECO:0000313" key="2">
    <source>
        <dbReference type="EMBL" id="ACL63327.1"/>
    </source>
</evidence>
<dbReference type="RefSeq" id="WP_012631423.1">
    <property type="nucleotide sequence ID" value="NC_011888.1"/>
</dbReference>
<proteinExistence type="predicted"/>
<evidence type="ECO:0000313" key="3">
    <source>
        <dbReference type="Proteomes" id="UP000008207"/>
    </source>
</evidence>
<protein>
    <recommendedName>
        <fullName evidence="1">Helix-turn-helix domain-containing protein</fullName>
    </recommendedName>
</protein>
<accession>B8IY37</accession>
<dbReference type="AlphaFoldDB" id="B8IY37"/>
<reference evidence="3" key="1">
    <citation type="submission" date="2009-01" db="EMBL/GenBank/DDBJ databases">
        <title>Complete sequence of plasmid 5 of Methylobacterium nodulans ORS 2060.</title>
        <authorList>
            <consortium name="US DOE Joint Genome Institute"/>
            <person name="Lucas S."/>
            <person name="Copeland A."/>
            <person name="Lapidus A."/>
            <person name="Glavina del Rio T."/>
            <person name="Dalin E."/>
            <person name="Tice H."/>
            <person name="Bruce D."/>
            <person name="Goodwin L."/>
            <person name="Pitluck S."/>
            <person name="Sims D."/>
            <person name="Brettin T."/>
            <person name="Detter J.C."/>
            <person name="Han C."/>
            <person name="Larimer F."/>
            <person name="Land M."/>
            <person name="Hauser L."/>
            <person name="Kyrpides N."/>
            <person name="Ivanova N."/>
            <person name="Marx C.J."/>
            <person name="Richardson P."/>
        </authorList>
    </citation>
    <scope>NUCLEOTIDE SEQUENCE [LARGE SCALE GENOMIC DNA]</scope>
    <source>
        <strain evidence="3">LMG 21967 / CNCM I-2342 / ORS 2060</strain>
        <plasmid evidence="3">Plasmid pMNOD05</plasmid>
    </source>
</reference>
<dbReference type="KEGG" id="mno:Mnod_7734"/>
<dbReference type="Proteomes" id="UP000008207">
    <property type="component" value="Plasmid pMNOD05"/>
</dbReference>
<dbReference type="InterPro" id="IPR041657">
    <property type="entry name" value="HTH_17"/>
</dbReference>
<dbReference type="SUPFAM" id="SSF46955">
    <property type="entry name" value="Putative DNA-binding domain"/>
    <property type="match status" value="1"/>
</dbReference>
<dbReference type="InterPro" id="IPR009061">
    <property type="entry name" value="DNA-bd_dom_put_sf"/>
</dbReference>
<keyword evidence="2" id="KW-0614">Plasmid</keyword>
<organism evidence="2 3">
    <name type="scientific">Methylobacterium nodulans (strain LMG 21967 / CNCM I-2342 / ORS 2060)</name>
    <dbReference type="NCBI Taxonomy" id="460265"/>
    <lineage>
        <taxon>Bacteria</taxon>
        <taxon>Pseudomonadati</taxon>
        <taxon>Pseudomonadota</taxon>
        <taxon>Alphaproteobacteria</taxon>
        <taxon>Hyphomicrobiales</taxon>
        <taxon>Methylobacteriaceae</taxon>
        <taxon>Methylobacterium</taxon>
    </lineage>
</organism>
<dbReference type="Pfam" id="PF12728">
    <property type="entry name" value="HTH_17"/>
    <property type="match status" value="1"/>
</dbReference>
<name>B8IY37_METNO</name>
<evidence type="ECO:0000259" key="1">
    <source>
        <dbReference type="Pfam" id="PF12728"/>
    </source>
</evidence>
<dbReference type="EMBL" id="CP001354">
    <property type="protein sequence ID" value="ACL63327.1"/>
    <property type="molecule type" value="Genomic_DNA"/>
</dbReference>
<gene>
    <name evidence="2" type="ordered locus">Mnod_7734</name>
</gene>
<dbReference type="HOGENOM" id="CLU_140176_9_5_5"/>
<dbReference type="OrthoDB" id="7364180at2"/>
<dbReference type="Gene3D" id="1.10.10.10">
    <property type="entry name" value="Winged helix-like DNA-binding domain superfamily/Winged helix DNA-binding domain"/>
    <property type="match status" value="1"/>
</dbReference>
<dbReference type="InterPro" id="IPR036388">
    <property type="entry name" value="WH-like_DNA-bd_sf"/>
</dbReference>
<keyword evidence="3" id="KW-1185">Reference proteome</keyword>
<sequence length="69" mass="7704">MAQQNNTDDTLLNDVQAAEIACLSVRTLRAWRVRGFGPAYVKAGRAVRYRRSDLLAWIKARTVSPGEQA</sequence>
<geneLocation type="plasmid" evidence="2 3">
    <name>pMNOD05</name>
</geneLocation>